<dbReference type="PROSITE" id="PS00562">
    <property type="entry name" value="CBM1_1"/>
    <property type="match status" value="1"/>
</dbReference>
<feature type="region of interest" description="Disordered" evidence="12">
    <location>
        <begin position="460"/>
        <end position="505"/>
    </location>
</feature>
<evidence type="ECO:0000256" key="7">
    <source>
        <dbReference type="ARBA" id="ARBA00023157"/>
    </source>
</evidence>
<dbReference type="PANTHER" id="PTHR33753:SF2">
    <property type="entry name" value="GLYCOSIDE HYDROLASE FAMILY 7 PROTEIN"/>
    <property type="match status" value="1"/>
</dbReference>
<dbReference type="PRINTS" id="PR00734">
    <property type="entry name" value="GLHYDRLASE7"/>
</dbReference>
<evidence type="ECO:0000256" key="8">
    <source>
        <dbReference type="ARBA" id="ARBA00023180"/>
    </source>
</evidence>
<dbReference type="InterPro" id="IPR035971">
    <property type="entry name" value="CBD_sf"/>
</dbReference>
<evidence type="ECO:0000256" key="13">
    <source>
        <dbReference type="SAM" id="SignalP"/>
    </source>
</evidence>
<proteinExistence type="inferred from homology"/>
<evidence type="ECO:0000256" key="5">
    <source>
        <dbReference type="ARBA" id="ARBA00022801"/>
    </source>
</evidence>
<keyword evidence="10" id="KW-0326">Glycosidase</keyword>
<gene>
    <name evidence="15" type="ORF">Ae201684_016104</name>
</gene>
<evidence type="ECO:0000313" key="15">
    <source>
        <dbReference type="EMBL" id="KAF0725331.1"/>
    </source>
</evidence>
<protein>
    <recommendedName>
        <fullName evidence="3">cellulose 1,4-beta-cellobiosidase (non-reducing end)</fullName>
        <ecNumber evidence="3">3.2.1.91</ecNumber>
    </recommendedName>
</protein>
<comment type="similarity">
    <text evidence="2">Belongs to the glycosyl hydrolase 7 (cellulase C) family.</text>
</comment>
<evidence type="ECO:0000256" key="11">
    <source>
        <dbReference type="ARBA" id="ARBA00023326"/>
    </source>
</evidence>
<dbReference type="InterPro" id="IPR000254">
    <property type="entry name" value="CBD"/>
</dbReference>
<dbReference type="GO" id="GO:0016162">
    <property type="term" value="F:cellulose 1,4-beta-cellobiosidase activity"/>
    <property type="evidence" value="ECO:0007669"/>
    <property type="project" value="UniProtKB-EC"/>
</dbReference>
<dbReference type="GO" id="GO:0030248">
    <property type="term" value="F:cellulose binding"/>
    <property type="evidence" value="ECO:0007669"/>
    <property type="project" value="InterPro"/>
</dbReference>
<dbReference type="PROSITE" id="PS51164">
    <property type="entry name" value="CBM1_2"/>
    <property type="match status" value="1"/>
</dbReference>
<dbReference type="PANTHER" id="PTHR33753">
    <property type="entry name" value="1,4-BETA-D-GLUCAN CELLOBIOHYDROLASE B"/>
    <property type="match status" value="1"/>
</dbReference>
<feature type="compositionally biased region" description="Low complexity" evidence="12">
    <location>
        <begin position="460"/>
        <end position="504"/>
    </location>
</feature>
<dbReference type="SMART" id="SM00236">
    <property type="entry name" value="fCBD"/>
    <property type="match status" value="1"/>
</dbReference>
<evidence type="ECO:0000256" key="9">
    <source>
        <dbReference type="ARBA" id="ARBA00023277"/>
    </source>
</evidence>
<feature type="domain" description="CBM1" evidence="14">
    <location>
        <begin position="505"/>
        <end position="541"/>
    </location>
</feature>
<sequence>MKIAATIAYLATALVAFSDAQNVGTNMPEVHPSLPSQTCTSAGCTTENTKIVLDANWRWTHNVGGSTNCYTGNTWNSNYCPDPVTCSTNCAIDGADYAGTYGVTTSNGQVNLRFVTRGPYSTNVGSRLYLLEDDSNYKIFNLLNQEFSFDVDVSQLPCGINGALYFVQMDKDGGKSKYPLNKAGAAYGTGYCDAQCPHDVKFINGEANVNNWVPSKSDPNSGTGQYGTCCAEMDIWESNSISQAYTTHPCTVTGQTRCTSATQCGDDATGNRFDGVCDKDGCDFNPWRYNNHTFYGPGSNFAVDTTKPITVVTQFITDDGTANGNLVDIKRFYVQNGKKIDNAPISWSGIDSLNYLNDNVCNEAKTLFGDTNDHAKKGGLKGLGDALKRGMVLTMSFWTDHAAQCLWLDSTYPATKDPSVPGVNRGSCPTSSGVPADVQNQYPSATVKYGNIRVGDLGTTTGSITPVPSSPTTAPTTAPSSPVTTKATSAPATSSSAPATTASSGGVGAYGQCGGTNYKGATTCLSGYTCHFYSEWCSQCIPN</sequence>
<evidence type="ECO:0000313" key="16">
    <source>
        <dbReference type="Proteomes" id="UP000481153"/>
    </source>
</evidence>
<keyword evidence="16" id="KW-1185">Reference proteome</keyword>
<reference evidence="15 16" key="1">
    <citation type="submission" date="2019-07" db="EMBL/GenBank/DDBJ databases">
        <title>Genomics analysis of Aphanomyces spp. identifies a new class of oomycete effector associated with host adaptation.</title>
        <authorList>
            <person name="Gaulin E."/>
        </authorList>
    </citation>
    <scope>NUCLEOTIDE SEQUENCE [LARGE SCALE GENOMIC DNA]</scope>
    <source>
        <strain evidence="15 16">ATCC 201684</strain>
    </source>
</reference>
<keyword evidence="6" id="KW-0136">Cellulose degradation</keyword>
<dbReference type="EC" id="3.2.1.91" evidence="3"/>
<dbReference type="VEuPathDB" id="FungiDB:AeMF1_008017"/>
<dbReference type="EMBL" id="VJMJ01000243">
    <property type="protein sequence ID" value="KAF0725331.1"/>
    <property type="molecule type" value="Genomic_DNA"/>
</dbReference>
<keyword evidence="4 13" id="KW-0732">Signal</keyword>
<dbReference type="InterPro" id="IPR037019">
    <property type="entry name" value="Glyco_hydro_7_sf"/>
</dbReference>
<dbReference type="InterPro" id="IPR001722">
    <property type="entry name" value="Glyco_hydro_7"/>
</dbReference>
<keyword evidence="11" id="KW-0624">Polysaccharide degradation</keyword>
<evidence type="ECO:0000256" key="2">
    <source>
        <dbReference type="ARBA" id="ARBA00006044"/>
    </source>
</evidence>
<dbReference type="Proteomes" id="UP000481153">
    <property type="component" value="Unassembled WGS sequence"/>
</dbReference>
<feature type="signal peptide" evidence="13">
    <location>
        <begin position="1"/>
        <end position="20"/>
    </location>
</feature>
<dbReference type="GO" id="GO:0030245">
    <property type="term" value="P:cellulose catabolic process"/>
    <property type="evidence" value="ECO:0007669"/>
    <property type="project" value="UniProtKB-KW"/>
</dbReference>
<dbReference type="CDD" id="cd07999">
    <property type="entry name" value="GH7_CBH_EG"/>
    <property type="match status" value="1"/>
</dbReference>
<dbReference type="SUPFAM" id="SSF49899">
    <property type="entry name" value="Concanavalin A-like lectins/glucanases"/>
    <property type="match status" value="1"/>
</dbReference>
<keyword evidence="7" id="KW-1015">Disulfide bond</keyword>
<comment type="catalytic activity">
    <reaction evidence="1">
        <text>Hydrolysis of (1-&gt;4)-beta-D-glucosidic linkages in cellulose and cellotetraose, releasing cellobiose from the non-reducing ends of the chains.</text>
        <dbReference type="EC" id="3.2.1.91"/>
    </reaction>
</comment>
<comment type="caution">
    <text evidence="15">The sequence shown here is derived from an EMBL/GenBank/DDBJ whole genome shotgun (WGS) entry which is preliminary data.</text>
</comment>
<dbReference type="InterPro" id="IPR013320">
    <property type="entry name" value="ConA-like_dom_sf"/>
</dbReference>
<accession>A0A6G0WDF9</accession>
<evidence type="ECO:0000256" key="10">
    <source>
        <dbReference type="ARBA" id="ARBA00023295"/>
    </source>
</evidence>
<evidence type="ECO:0000259" key="14">
    <source>
        <dbReference type="PROSITE" id="PS51164"/>
    </source>
</evidence>
<organism evidence="15 16">
    <name type="scientific">Aphanomyces euteiches</name>
    <dbReference type="NCBI Taxonomy" id="100861"/>
    <lineage>
        <taxon>Eukaryota</taxon>
        <taxon>Sar</taxon>
        <taxon>Stramenopiles</taxon>
        <taxon>Oomycota</taxon>
        <taxon>Saprolegniomycetes</taxon>
        <taxon>Saprolegniales</taxon>
        <taxon>Verrucalvaceae</taxon>
        <taxon>Aphanomyces</taxon>
    </lineage>
</organism>
<evidence type="ECO:0000256" key="4">
    <source>
        <dbReference type="ARBA" id="ARBA00022729"/>
    </source>
</evidence>
<evidence type="ECO:0000256" key="1">
    <source>
        <dbReference type="ARBA" id="ARBA00001641"/>
    </source>
</evidence>
<dbReference type="Gene3D" id="2.70.100.10">
    <property type="entry name" value="Glycoside hydrolase, family 7, domain"/>
    <property type="match status" value="1"/>
</dbReference>
<keyword evidence="5" id="KW-0378">Hydrolase</keyword>
<dbReference type="GO" id="GO:0005576">
    <property type="term" value="C:extracellular region"/>
    <property type="evidence" value="ECO:0007669"/>
    <property type="project" value="InterPro"/>
</dbReference>
<dbReference type="Pfam" id="PF00734">
    <property type="entry name" value="CBM_1"/>
    <property type="match status" value="1"/>
</dbReference>
<name>A0A6G0WDF9_9STRA</name>
<evidence type="ECO:0000256" key="6">
    <source>
        <dbReference type="ARBA" id="ARBA00023001"/>
    </source>
</evidence>
<evidence type="ECO:0000256" key="3">
    <source>
        <dbReference type="ARBA" id="ARBA00012561"/>
    </source>
</evidence>
<keyword evidence="8" id="KW-0325">Glycoprotein</keyword>
<keyword evidence="9" id="KW-0119">Carbohydrate metabolism</keyword>
<evidence type="ECO:0000256" key="12">
    <source>
        <dbReference type="SAM" id="MobiDB-lite"/>
    </source>
</evidence>
<dbReference type="AlphaFoldDB" id="A0A6G0WDF9"/>
<dbReference type="SUPFAM" id="SSF57180">
    <property type="entry name" value="Cellulose-binding domain"/>
    <property type="match status" value="1"/>
</dbReference>
<dbReference type="Pfam" id="PF00840">
    <property type="entry name" value="Glyco_hydro_7"/>
    <property type="match status" value="1"/>
</dbReference>
<feature type="chain" id="PRO_5026133709" description="cellulose 1,4-beta-cellobiosidase (non-reducing end)" evidence="13">
    <location>
        <begin position="21"/>
        <end position="543"/>
    </location>
</feature>
<dbReference type="FunFam" id="2.70.100.10:FF:000001">
    <property type="entry name" value="Glucanase"/>
    <property type="match status" value="1"/>
</dbReference>